<dbReference type="GO" id="GO:0016787">
    <property type="term" value="F:hydrolase activity"/>
    <property type="evidence" value="ECO:0007669"/>
    <property type="project" value="UniProtKB-KW"/>
</dbReference>
<dbReference type="InterPro" id="IPR004518">
    <property type="entry name" value="MazG-like_dom"/>
</dbReference>
<dbReference type="Proteomes" id="UP000249799">
    <property type="component" value="Chromosome"/>
</dbReference>
<keyword evidence="3" id="KW-1185">Reference proteome</keyword>
<evidence type="ECO:0000259" key="1">
    <source>
        <dbReference type="Pfam" id="PF03819"/>
    </source>
</evidence>
<dbReference type="SUPFAM" id="SSF101386">
    <property type="entry name" value="all-alpha NTP pyrophosphatases"/>
    <property type="match status" value="1"/>
</dbReference>
<dbReference type="KEGG" id="bsed:DN745_06760"/>
<keyword evidence="2" id="KW-0378">Hydrolase</keyword>
<gene>
    <name evidence="2" type="ORF">DN745_06760</name>
</gene>
<organism evidence="2 3">
    <name type="scientific">Bradymonas sediminis</name>
    <dbReference type="NCBI Taxonomy" id="1548548"/>
    <lineage>
        <taxon>Bacteria</taxon>
        <taxon>Deltaproteobacteria</taxon>
        <taxon>Bradymonadales</taxon>
        <taxon>Bradymonadaceae</taxon>
        <taxon>Bradymonas</taxon>
    </lineage>
</organism>
<accession>A0A2Z4FQV6</accession>
<dbReference type="OrthoDB" id="9807397at2"/>
<protein>
    <submittedName>
        <fullName evidence="2">Nucleotide pyrophosphohydrolase</fullName>
    </submittedName>
</protein>
<dbReference type="Gene3D" id="1.10.287.1080">
    <property type="entry name" value="MazG-like"/>
    <property type="match status" value="1"/>
</dbReference>
<proteinExistence type="predicted"/>
<dbReference type="Pfam" id="PF03819">
    <property type="entry name" value="MazG"/>
    <property type="match status" value="1"/>
</dbReference>
<dbReference type="PANTHER" id="PTHR42692:SF1">
    <property type="entry name" value="NUCLEOTIDE PYROPHOSPHOHYDROLASE"/>
    <property type="match status" value="1"/>
</dbReference>
<name>A0A2Z4FQV6_9DELT</name>
<evidence type="ECO:0000313" key="2">
    <source>
        <dbReference type="EMBL" id="AWV91373.1"/>
    </source>
</evidence>
<evidence type="ECO:0000313" key="3">
    <source>
        <dbReference type="Proteomes" id="UP000249799"/>
    </source>
</evidence>
<dbReference type="EMBL" id="CP030032">
    <property type="protein sequence ID" value="AWV91373.1"/>
    <property type="molecule type" value="Genomic_DNA"/>
</dbReference>
<dbReference type="InterPro" id="IPR047046">
    <property type="entry name" value="YpjD/YvdC"/>
</dbReference>
<reference evidence="2 3" key="1">
    <citation type="submission" date="2018-06" db="EMBL/GenBank/DDBJ databases">
        <title>Lujinxingia sediminis gen. nov. sp. nov., a new facultative anaerobic member of the class Deltaproteobacteria, and proposal of Lujinxingaceae fam. nov.</title>
        <authorList>
            <person name="Guo L.-Y."/>
            <person name="Li C.-M."/>
            <person name="Wang S."/>
            <person name="Du Z.-J."/>
        </authorList>
    </citation>
    <scope>NUCLEOTIDE SEQUENCE [LARGE SCALE GENOMIC DNA]</scope>
    <source>
        <strain evidence="2 3">FA350</strain>
    </source>
</reference>
<dbReference type="InterPro" id="IPR012359">
    <property type="entry name" value="MazG-related_YpjD"/>
</dbReference>
<sequence>MSVQDIQRAVDAWISQWEEGYFSPLSNLARLTEEVGELAREINASHGEKPKKTGAAPSSAGAEMADILFVLVCLANSMGVDLSAEFDAVMHKYNIRDAERWTPKS</sequence>
<feature type="domain" description="NTP pyrophosphohydrolase MazG-like" evidence="1">
    <location>
        <begin position="22"/>
        <end position="100"/>
    </location>
</feature>
<dbReference type="PIRSF" id="PIRSF029904">
    <property type="entry name" value="UCP029904_pph"/>
    <property type="match status" value="1"/>
</dbReference>
<dbReference type="PANTHER" id="PTHR42692">
    <property type="entry name" value="NUCLEOTIDE PYROPHOSPHOHYDROLASE"/>
    <property type="match status" value="1"/>
</dbReference>
<dbReference type="AlphaFoldDB" id="A0A2Z4FQV6"/>
<dbReference type="CDD" id="cd11531">
    <property type="entry name" value="NTP-PPase_BsYpjD"/>
    <property type="match status" value="1"/>
</dbReference>